<keyword evidence="2" id="KW-0472">Membrane</keyword>
<evidence type="ECO:0000256" key="1">
    <source>
        <dbReference type="SAM" id="MobiDB-lite"/>
    </source>
</evidence>
<feature type="region of interest" description="Disordered" evidence="1">
    <location>
        <begin position="216"/>
        <end position="240"/>
    </location>
</feature>
<name>A0ABT9DA65_9CELL</name>
<reference evidence="3 4" key="1">
    <citation type="submission" date="2023-07" db="EMBL/GenBank/DDBJ databases">
        <title>Description of novel actinomycetes strains, isolated from tidal flat sediment.</title>
        <authorList>
            <person name="Lu C."/>
        </authorList>
    </citation>
    <scope>NUCLEOTIDE SEQUENCE [LARGE SCALE GENOMIC DNA]</scope>
    <source>
        <strain evidence="3 4">SYSU T00b441</strain>
    </source>
</reference>
<organism evidence="3 4">
    <name type="scientific">Actinotalea lenta</name>
    <dbReference type="NCBI Taxonomy" id="3064654"/>
    <lineage>
        <taxon>Bacteria</taxon>
        <taxon>Bacillati</taxon>
        <taxon>Actinomycetota</taxon>
        <taxon>Actinomycetes</taxon>
        <taxon>Micrococcales</taxon>
        <taxon>Cellulomonadaceae</taxon>
        <taxon>Actinotalea</taxon>
    </lineage>
</organism>
<protein>
    <recommendedName>
        <fullName evidence="5">Flp pilus-assembly TadG-like N-terminal domain-containing protein</fullName>
    </recommendedName>
</protein>
<dbReference type="EMBL" id="JAUQYP010000001">
    <property type="protein sequence ID" value="MDO8107793.1"/>
    <property type="molecule type" value="Genomic_DNA"/>
</dbReference>
<evidence type="ECO:0000313" key="3">
    <source>
        <dbReference type="EMBL" id="MDO8107793.1"/>
    </source>
</evidence>
<keyword evidence="4" id="KW-1185">Reference proteome</keyword>
<evidence type="ECO:0000313" key="4">
    <source>
        <dbReference type="Proteomes" id="UP001232536"/>
    </source>
</evidence>
<feature type="transmembrane region" description="Helical" evidence="2">
    <location>
        <begin position="12"/>
        <end position="38"/>
    </location>
</feature>
<sequence length="493" mass="51497">MMRWRRRVADDAGVGLILVIGVSVFVFAIAATAVAIAVNAMAQSHQRQTFETSLAVAEAGVDRTLSEVQGAYSATNSDYPVPAATSTWCPGAEIGFPTSGDGAGGVFSTEDAERTWARSQLEAMVSAGTCVQSGDGGQYVVLKPPSAHVKYGKVYALSAIPSFADATKTRLIKSEYVFMPYKPLHAILTAGDLLLDSSTTVTGAAGAFDDQASVHSNGTISTNGNPTVTGPVTSTDPSSASSNNFTYNVTNWGSSSVETKGAEAIPSVDAGLFYLRASTDDPNAIVDWYDLCTDGTVRPYSSAGPCTAPTTIGTASGSTQVRGWKWDGAHTWIATGNTLSGTYFAYHANVDVGTGNGVIPRFTVVASAEDPTSCSNKEYGNINWDHYDLGQPAYHNLWMMADGDLVTHSNWQAGSMGPPVVSGMFVAGDDIQLETSSAGAVGSVISANQCSSPDPGPIHSSEVKNPSVYFDPNSDAPFSSIITTSLWLDYSGG</sequence>
<accession>A0ABT9DA65</accession>
<gene>
    <name evidence="3" type="ORF">Q6348_11350</name>
</gene>
<keyword evidence="2" id="KW-0812">Transmembrane</keyword>
<proteinExistence type="predicted"/>
<evidence type="ECO:0000256" key="2">
    <source>
        <dbReference type="SAM" id="Phobius"/>
    </source>
</evidence>
<keyword evidence="2" id="KW-1133">Transmembrane helix</keyword>
<dbReference type="Proteomes" id="UP001232536">
    <property type="component" value="Unassembled WGS sequence"/>
</dbReference>
<comment type="caution">
    <text evidence="3">The sequence shown here is derived from an EMBL/GenBank/DDBJ whole genome shotgun (WGS) entry which is preliminary data.</text>
</comment>
<dbReference type="RefSeq" id="WP_304601400.1">
    <property type="nucleotide sequence ID" value="NZ_JAUQYP010000001.1"/>
</dbReference>
<evidence type="ECO:0008006" key="5">
    <source>
        <dbReference type="Google" id="ProtNLM"/>
    </source>
</evidence>